<dbReference type="InterPro" id="IPR002937">
    <property type="entry name" value="Amino_oxidase"/>
</dbReference>
<dbReference type="Gene3D" id="3.50.50.60">
    <property type="entry name" value="FAD/NAD(P)-binding domain"/>
    <property type="match status" value="2"/>
</dbReference>
<dbReference type="SUPFAM" id="SSF51905">
    <property type="entry name" value="FAD/NAD(P)-binding domain"/>
    <property type="match status" value="1"/>
</dbReference>
<dbReference type="EMBL" id="JAMWMR010000002">
    <property type="protein sequence ID" value="MCN9239802.1"/>
    <property type="molecule type" value="Genomic_DNA"/>
</dbReference>
<comment type="caution">
    <text evidence="2">The sequence shown here is derived from an EMBL/GenBank/DDBJ whole genome shotgun (WGS) entry which is preliminary data.</text>
</comment>
<protein>
    <submittedName>
        <fullName evidence="2">NAD(P)/FAD-dependent oxidoreductase</fullName>
    </submittedName>
</protein>
<evidence type="ECO:0000259" key="1">
    <source>
        <dbReference type="Pfam" id="PF01593"/>
    </source>
</evidence>
<dbReference type="Proteomes" id="UP001523219">
    <property type="component" value="Unassembled WGS sequence"/>
</dbReference>
<dbReference type="PANTHER" id="PTHR43734">
    <property type="entry name" value="PHYTOENE DESATURASE"/>
    <property type="match status" value="1"/>
</dbReference>
<reference evidence="2 3" key="1">
    <citation type="submission" date="2022-05" db="EMBL/GenBank/DDBJ databases">
        <title>Streptomyces sp. nov. RY43-2 isolated from soil of a peat swamp forest.</title>
        <authorList>
            <person name="Kanchanasin P."/>
            <person name="Tanasupawat S."/>
            <person name="Phongsopitanun W."/>
        </authorList>
    </citation>
    <scope>NUCLEOTIDE SEQUENCE [LARGE SCALE GENOMIC DNA]</scope>
    <source>
        <strain evidence="2 3">RY43-2</strain>
    </source>
</reference>
<feature type="domain" description="Amine oxidase" evidence="1">
    <location>
        <begin position="14"/>
        <end position="499"/>
    </location>
</feature>
<organism evidence="2 3">
    <name type="scientific">Streptomyces macrolidinus</name>
    <dbReference type="NCBI Taxonomy" id="2952607"/>
    <lineage>
        <taxon>Bacteria</taxon>
        <taxon>Bacillati</taxon>
        <taxon>Actinomycetota</taxon>
        <taxon>Actinomycetes</taxon>
        <taxon>Kitasatosporales</taxon>
        <taxon>Streptomycetaceae</taxon>
        <taxon>Streptomyces</taxon>
    </lineage>
</organism>
<dbReference type="InterPro" id="IPR036188">
    <property type="entry name" value="FAD/NAD-bd_sf"/>
</dbReference>
<dbReference type="RefSeq" id="WP_252421996.1">
    <property type="nucleotide sequence ID" value="NZ_JAMWMR010000002.1"/>
</dbReference>
<evidence type="ECO:0000313" key="2">
    <source>
        <dbReference type="EMBL" id="MCN9239802.1"/>
    </source>
</evidence>
<gene>
    <name evidence="2" type="ORF">NGF19_03210</name>
</gene>
<dbReference type="Pfam" id="PF01593">
    <property type="entry name" value="Amino_oxidase"/>
    <property type="match status" value="1"/>
</dbReference>
<name>A0ABT0Z8M8_9ACTN</name>
<dbReference type="PANTHER" id="PTHR43734:SF1">
    <property type="entry name" value="PHYTOENE DESATURASE"/>
    <property type="match status" value="1"/>
</dbReference>
<accession>A0ABT0Z8M8</accession>
<evidence type="ECO:0000313" key="3">
    <source>
        <dbReference type="Proteomes" id="UP001523219"/>
    </source>
</evidence>
<keyword evidence="3" id="KW-1185">Reference proteome</keyword>
<sequence length="509" mass="54172">MARIAVIGAGMGAMAAAARLAVAGHRVVVYERTETYGGAVRRFTRDGFSFDTGPGLLPLPAVYRDLFVKTGREPLEDCVELVQADPSARHVFADGTAVSLPNASRAGVVSALDAALGDGAGERWGDFLVRAREAWDRTRRPLLEEPLWPNWQVLAERDPYPAVARRRLLRTRRAGTLAEVGAWELRDPRLVALLESHALAYGLDPRTTAASAAVLPYMEYAFGTWYVRGGIRELARAVYERCVARKVEFVFGAEVAGIVEKDGRAAGVELAGGASSASGSTVAEADHVVAGVDPACLRRLTERPLQGEDDVRPDPGTRRAGRFTVLLALRGACATNTPHRTLVHTPDRTAELDFLSGRTTKPATPTVIVLRPDDPALRPDDAHESVVLTATVPTDLDWSAGETAERFADLMVRAADAAVPGVQDRLLWREVRTPRENAEETGADGGAVPHPVLAGGAGRGLLPANSTRLPGLYLVGGWSHPGGGLPHAGMSGALVAGLIVEGPDFRGSQ</sequence>
<proteinExistence type="predicted"/>